<dbReference type="AlphaFoldDB" id="A0A9X3XJM9"/>
<gene>
    <name evidence="1" type="ORF">KEG57_52950</name>
</gene>
<comment type="caution">
    <text evidence="1">The sequence shown here is derived from an EMBL/GenBank/DDBJ whole genome shotgun (WGS) entry which is preliminary data.</text>
</comment>
<sequence>MKPGTKIFVLGVTVECSATELGDPEATEEELRACAEEMAAQLGFGTPVVTVDGETVSLRAIETGPVEYVLPADNILGETDPALLSGQFVALGFATLLHPLPPGEHEIMIDFDGDGDIDNTTTIIVDPNA</sequence>
<evidence type="ECO:0000313" key="2">
    <source>
        <dbReference type="Proteomes" id="UP001151081"/>
    </source>
</evidence>
<dbReference type="Proteomes" id="UP001151081">
    <property type="component" value="Unassembled WGS sequence"/>
</dbReference>
<evidence type="ECO:0000313" key="1">
    <source>
        <dbReference type="EMBL" id="MDC3989281.1"/>
    </source>
</evidence>
<protein>
    <submittedName>
        <fullName evidence="1">Uncharacterized protein</fullName>
    </submittedName>
</protein>
<name>A0A9X3XJM9_9BACT</name>
<dbReference type="RefSeq" id="WP_272460010.1">
    <property type="nucleotide sequence ID" value="NZ_JAGTJJ010000103.1"/>
</dbReference>
<reference evidence="1 2" key="1">
    <citation type="submission" date="2021-04" db="EMBL/GenBank/DDBJ databases">
        <title>Genome analysis of Polyangium sp.</title>
        <authorList>
            <person name="Li Y."/>
            <person name="Wang J."/>
        </authorList>
    </citation>
    <scope>NUCLEOTIDE SEQUENCE [LARGE SCALE GENOMIC DNA]</scope>
    <source>
        <strain evidence="1 2">SDU14</strain>
    </source>
</reference>
<accession>A0A9X3XJM9</accession>
<dbReference type="EMBL" id="JAGTJJ010000103">
    <property type="protein sequence ID" value="MDC3989281.1"/>
    <property type="molecule type" value="Genomic_DNA"/>
</dbReference>
<organism evidence="1 2">
    <name type="scientific">Polyangium jinanense</name>
    <dbReference type="NCBI Taxonomy" id="2829994"/>
    <lineage>
        <taxon>Bacteria</taxon>
        <taxon>Pseudomonadati</taxon>
        <taxon>Myxococcota</taxon>
        <taxon>Polyangia</taxon>
        <taxon>Polyangiales</taxon>
        <taxon>Polyangiaceae</taxon>
        <taxon>Polyangium</taxon>
    </lineage>
</organism>
<proteinExistence type="predicted"/>
<keyword evidence="2" id="KW-1185">Reference proteome</keyword>